<dbReference type="InterPro" id="IPR004364">
    <property type="entry name" value="Aa-tRNA-synt_II"/>
</dbReference>
<dbReference type="Pfam" id="PF00152">
    <property type="entry name" value="tRNA-synt_2"/>
    <property type="match status" value="1"/>
</dbReference>
<dbReference type="PANTHER" id="PTHR22594">
    <property type="entry name" value="ASPARTYL/LYSYL-TRNA SYNTHETASE"/>
    <property type="match status" value="1"/>
</dbReference>
<dbReference type="SUPFAM" id="SSF50249">
    <property type="entry name" value="Nucleic acid-binding proteins"/>
    <property type="match status" value="1"/>
</dbReference>
<dbReference type="GO" id="GO:0003676">
    <property type="term" value="F:nucleic acid binding"/>
    <property type="evidence" value="ECO:0007669"/>
    <property type="project" value="InterPro"/>
</dbReference>
<dbReference type="Proteomes" id="UP000050795">
    <property type="component" value="Unassembled WGS sequence"/>
</dbReference>
<protein>
    <recommendedName>
        <fullName evidence="7">Aminoacyl-transfer RNA synthetases class-II family profile domain-containing protein</fullName>
    </recommendedName>
</protein>
<dbReference type="GO" id="GO:0006421">
    <property type="term" value="P:asparaginyl-tRNA aminoacylation"/>
    <property type="evidence" value="ECO:0007669"/>
    <property type="project" value="TreeGrafter"/>
</dbReference>
<keyword evidence="5" id="KW-0030">Aminoacyl-tRNA synthetase</keyword>
<dbReference type="InterPro" id="IPR045864">
    <property type="entry name" value="aa-tRNA-synth_II/BPL/LPL"/>
</dbReference>
<sequence length="621" mass="70095">MILHQKFINFLHMPKRFSIQSSINAITPTNHRHHQSCLFVKCLQYPSIHHSIRMTTNQSIQSLNIAKQSNNNNTDDNNNNIICKNIKIIGWVQSVRKHKSRVFCNISDGTSPYDLQVVMTPSQITENINIGCAVSVEGDIHTIPDNFHKSKSSLASRTNIQCWGELHAKTVTILDNVTKSSENDSSSICQHRHESPDLSSCSSSSSPTTPTAATEVNQGISSVGRHSPRPDLGVLRSVEGLAKRHRLPEFSAMLRMRARIKQAIRKVMNSCNYLEVDTPILTTTDCEGTGQMFNVQSPLSNETNELTNKSNVFLTGSAQMHLEALVLGLSKVYTLNPTFRAENSHTRHHLAEFYMLEAESIYLDNIDSLCSEIERILKMILNECLQLYPTQVESNELTDSQHDLLLIQTLLGRQPQVVEDHHQHHPPHRDSDWFINSAINFANTLKSILSKPFPRVSYNEVIKYLNKQEINPSEPYDLNKSDEQQILDWFGGDQPVFITHFPAQLKPFYCQLTDDADDGGGITAECTDLLFPGIGELVGGSVRESSARVLQSRIKALNNAYHYHHHHCTDKLNWYIDLRHTGSVPHGGFGLGFERLLQYLLGIVNIRDTIAFPRNTHKIIL</sequence>
<evidence type="ECO:0000256" key="3">
    <source>
        <dbReference type="ARBA" id="ARBA00022840"/>
    </source>
</evidence>
<keyword evidence="8" id="KW-1185">Reference proteome</keyword>
<feature type="domain" description="Aminoacyl-transfer RNA synthetases class-II family profile" evidence="7">
    <location>
        <begin position="254"/>
        <end position="613"/>
    </location>
</feature>
<dbReference type="GO" id="GO:0004816">
    <property type="term" value="F:asparagine-tRNA ligase activity"/>
    <property type="evidence" value="ECO:0007669"/>
    <property type="project" value="TreeGrafter"/>
</dbReference>
<keyword evidence="2" id="KW-0547">Nucleotide-binding</keyword>
<reference evidence="8" key="1">
    <citation type="submission" date="2022-06" db="EMBL/GenBank/DDBJ databases">
        <authorList>
            <person name="Berger JAMES D."/>
            <person name="Berger JAMES D."/>
        </authorList>
    </citation>
    <scope>NUCLEOTIDE SEQUENCE [LARGE SCALE GENOMIC DNA]</scope>
</reference>
<evidence type="ECO:0000256" key="2">
    <source>
        <dbReference type="ARBA" id="ARBA00022741"/>
    </source>
</evidence>
<evidence type="ECO:0000259" key="7">
    <source>
        <dbReference type="PROSITE" id="PS50862"/>
    </source>
</evidence>
<dbReference type="InterPro" id="IPR002312">
    <property type="entry name" value="Asp/Asn-tRNA-synth_IIb"/>
</dbReference>
<dbReference type="PANTHER" id="PTHR22594:SF34">
    <property type="entry name" value="ASPARAGINE--TRNA LIGASE, MITOCHONDRIAL-RELATED"/>
    <property type="match status" value="1"/>
</dbReference>
<reference evidence="9" key="2">
    <citation type="submission" date="2023-11" db="UniProtKB">
        <authorList>
            <consortium name="WormBaseParasite"/>
        </authorList>
    </citation>
    <scope>IDENTIFICATION</scope>
</reference>
<dbReference type="AlphaFoldDB" id="A0AA85KAQ7"/>
<evidence type="ECO:0000313" key="8">
    <source>
        <dbReference type="Proteomes" id="UP000050795"/>
    </source>
</evidence>
<dbReference type="PRINTS" id="PR01042">
    <property type="entry name" value="TRNASYNTHASP"/>
</dbReference>
<evidence type="ECO:0000256" key="4">
    <source>
        <dbReference type="ARBA" id="ARBA00022917"/>
    </source>
</evidence>
<dbReference type="PROSITE" id="PS50862">
    <property type="entry name" value="AA_TRNA_LIGASE_II"/>
    <property type="match status" value="1"/>
</dbReference>
<dbReference type="InterPro" id="IPR004365">
    <property type="entry name" value="NA-bd_OB_tRNA"/>
</dbReference>
<evidence type="ECO:0000256" key="1">
    <source>
        <dbReference type="ARBA" id="ARBA00022598"/>
    </source>
</evidence>
<evidence type="ECO:0000313" key="9">
    <source>
        <dbReference type="WBParaSite" id="TREG1_76500.1"/>
    </source>
</evidence>
<dbReference type="Gene3D" id="2.40.50.140">
    <property type="entry name" value="Nucleic acid-binding proteins"/>
    <property type="match status" value="1"/>
</dbReference>
<proteinExistence type="predicted"/>
<dbReference type="InterPro" id="IPR006195">
    <property type="entry name" value="aa-tRNA-synth_II"/>
</dbReference>
<keyword evidence="1" id="KW-0436">Ligase</keyword>
<keyword evidence="3" id="KW-0067">ATP-binding</keyword>
<dbReference type="GO" id="GO:0005524">
    <property type="term" value="F:ATP binding"/>
    <property type="evidence" value="ECO:0007669"/>
    <property type="project" value="UniProtKB-KW"/>
</dbReference>
<evidence type="ECO:0000256" key="5">
    <source>
        <dbReference type="ARBA" id="ARBA00023146"/>
    </source>
</evidence>
<dbReference type="InterPro" id="IPR012340">
    <property type="entry name" value="NA-bd_OB-fold"/>
</dbReference>
<dbReference type="SUPFAM" id="SSF55681">
    <property type="entry name" value="Class II aaRS and biotin synthetases"/>
    <property type="match status" value="1"/>
</dbReference>
<evidence type="ECO:0000256" key="6">
    <source>
        <dbReference type="SAM" id="MobiDB-lite"/>
    </source>
</evidence>
<feature type="region of interest" description="Disordered" evidence="6">
    <location>
        <begin position="183"/>
        <end position="232"/>
    </location>
</feature>
<name>A0AA85KAQ7_TRIRE</name>
<dbReference type="WBParaSite" id="TREG1_76500.1">
    <property type="protein sequence ID" value="TREG1_76500.1"/>
    <property type="gene ID" value="TREG1_76500"/>
</dbReference>
<dbReference type="Pfam" id="PF01336">
    <property type="entry name" value="tRNA_anti-codon"/>
    <property type="match status" value="1"/>
</dbReference>
<accession>A0AA85KAQ7</accession>
<dbReference type="GO" id="GO:0005739">
    <property type="term" value="C:mitochondrion"/>
    <property type="evidence" value="ECO:0007669"/>
    <property type="project" value="TreeGrafter"/>
</dbReference>
<dbReference type="Gene3D" id="3.30.930.10">
    <property type="entry name" value="Bira Bifunctional Protein, Domain 2"/>
    <property type="match status" value="1"/>
</dbReference>
<feature type="compositionally biased region" description="Polar residues" evidence="6">
    <location>
        <begin position="212"/>
        <end position="221"/>
    </location>
</feature>
<feature type="compositionally biased region" description="Low complexity" evidence="6">
    <location>
        <begin position="197"/>
        <end position="211"/>
    </location>
</feature>
<organism evidence="8 9">
    <name type="scientific">Trichobilharzia regenti</name>
    <name type="common">Nasal bird schistosome</name>
    <dbReference type="NCBI Taxonomy" id="157069"/>
    <lineage>
        <taxon>Eukaryota</taxon>
        <taxon>Metazoa</taxon>
        <taxon>Spiralia</taxon>
        <taxon>Lophotrochozoa</taxon>
        <taxon>Platyhelminthes</taxon>
        <taxon>Trematoda</taxon>
        <taxon>Digenea</taxon>
        <taxon>Strigeidida</taxon>
        <taxon>Schistosomatoidea</taxon>
        <taxon>Schistosomatidae</taxon>
        <taxon>Trichobilharzia</taxon>
    </lineage>
</organism>
<keyword evidence="4" id="KW-0648">Protein biosynthesis</keyword>